<protein>
    <recommendedName>
        <fullName evidence="8">Flavin-binding monooxygenase</fullName>
    </recommendedName>
</protein>
<evidence type="ECO:0000256" key="5">
    <source>
        <dbReference type="SAM" id="MobiDB-lite"/>
    </source>
</evidence>
<dbReference type="Pfam" id="PF00743">
    <property type="entry name" value="FMO-like"/>
    <property type="match status" value="1"/>
</dbReference>
<evidence type="ECO:0000256" key="3">
    <source>
        <dbReference type="ARBA" id="ARBA00022827"/>
    </source>
</evidence>
<dbReference type="PANTHER" id="PTHR42877:SF6">
    <property type="entry name" value="MONOOXYGENASE, PUTATIVE (AFU_ORTHOLOGUE AFUA_3G15050)-RELATED"/>
    <property type="match status" value="1"/>
</dbReference>
<reference evidence="6 7" key="1">
    <citation type="submission" date="2024-01" db="EMBL/GenBank/DDBJ databases">
        <authorList>
            <person name="Allen C."/>
            <person name="Tagirdzhanova G."/>
        </authorList>
    </citation>
    <scope>NUCLEOTIDE SEQUENCE [LARGE SCALE GENOMIC DNA]</scope>
</reference>
<organism evidence="6 7">
    <name type="scientific">Sporothrix bragantina</name>
    <dbReference type="NCBI Taxonomy" id="671064"/>
    <lineage>
        <taxon>Eukaryota</taxon>
        <taxon>Fungi</taxon>
        <taxon>Dikarya</taxon>
        <taxon>Ascomycota</taxon>
        <taxon>Pezizomycotina</taxon>
        <taxon>Sordariomycetes</taxon>
        <taxon>Sordariomycetidae</taxon>
        <taxon>Ophiostomatales</taxon>
        <taxon>Ophiostomataceae</taxon>
        <taxon>Sporothrix</taxon>
    </lineage>
</organism>
<evidence type="ECO:0000256" key="2">
    <source>
        <dbReference type="ARBA" id="ARBA00022630"/>
    </source>
</evidence>
<dbReference type="InterPro" id="IPR036188">
    <property type="entry name" value="FAD/NAD-bd_sf"/>
</dbReference>
<evidence type="ECO:0000313" key="7">
    <source>
        <dbReference type="Proteomes" id="UP001642406"/>
    </source>
</evidence>
<comment type="similarity">
    <text evidence="1">Belongs to the FAD-binding monooxygenase family.</text>
</comment>
<dbReference type="PANTHER" id="PTHR42877">
    <property type="entry name" value="L-ORNITHINE N(5)-MONOOXYGENASE-RELATED"/>
    <property type="match status" value="1"/>
</dbReference>
<dbReference type="Gene3D" id="3.50.50.60">
    <property type="entry name" value="FAD/NAD(P)-binding domain"/>
    <property type="match status" value="2"/>
</dbReference>
<evidence type="ECO:0008006" key="8">
    <source>
        <dbReference type="Google" id="ProtNLM"/>
    </source>
</evidence>
<name>A0ABP0BQN1_9PEZI</name>
<evidence type="ECO:0000256" key="4">
    <source>
        <dbReference type="ARBA" id="ARBA00023002"/>
    </source>
</evidence>
<dbReference type="InterPro" id="IPR051209">
    <property type="entry name" value="FAD-bind_Monooxygenase_sf"/>
</dbReference>
<dbReference type="Proteomes" id="UP001642406">
    <property type="component" value="Unassembled WGS sequence"/>
</dbReference>
<dbReference type="EMBL" id="CAWUHC010000034">
    <property type="protein sequence ID" value="CAK7221360.1"/>
    <property type="molecule type" value="Genomic_DNA"/>
</dbReference>
<sequence>MGSVENPLATPTTATNAPKVQLVDRYIDEPRSLRVAVIGGGLSGITAGVLLPAKVPGIQLTIYEKNNELSGTWLTNTYPGVRCDIPSHAYQSTYAPKPDWSDAFSYGPEIRDYWQSVARLHNVYQYVQLQRRVESAVWKEASGTWAVAVQDVSDLTKPATTSEFDVVITAVGRFDNWALPDYPGLADYKGHLRHAQNWDPSFDPTGKNVAVIGNGASGIQLVTNLQRTVKHLDHYVRNRTWIASSFAASGGEAEAKQGNEGSSDNQHHERKAFAQPYSQEDIAKRLEDPDAYLAFRKTVEAKYWQRFATVFKDSPANTTIRESFTKTMIERVAKKPELLKDLIPDFSPNCRRLTPGPGYLEALTEDNVDYIRTPIARFTATGIDTADGKHREVDAIICATGADITQSLAPPFPVRGTGGRLLADVYLAHGFPYSYLGTATPGFPNLFYILGPNASGASGTVPYSVETQTTHISKILRKISREGVRSIAPSTKATDDFVAWANAFFEKTVFTETCRSWYNAGRPGGFISGMWPGSTSHLTAVRREPRWEDYDYTYLGASDNNGEESNRFAWYFGNGWTRKEKDQALDLTGYLHVPGTVSLKDVHEGQYSLP</sequence>
<dbReference type="InterPro" id="IPR020946">
    <property type="entry name" value="Flavin_mOase-like"/>
</dbReference>
<gene>
    <name evidence="6" type="ORF">SBRCBS47491_004502</name>
</gene>
<feature type="region of interest" description="Disordered" evidence="5">
    <location>
        <begin position="252"/>
        <end position="279"/>
    </location>
</feature>
<keyword evidence="3" id="KW-0274">FAD</keyword>
<evidence type="ECO:0000313" key="6">
    <source>
        <dbReference type="EMBL" id="CAK7221360.1"/>
    </source>
</evidence>
<keyword evidence="4" id="KW-0560">Oxidoreductase</keyword>
<accession>A0ABP0BQN1</accession>
<evidence type="ECO:0000256" key="1">
    <source>
        <dbReference type="ARBA" id="ARBA00010139"/>
    </source>
</evidence>
<keyword evidence="2" id="KW-0285">Flavoprotein</keyword>
<proteinExistence type="inferred from homology"/>
<dbReference type="SUPFAM" id="SSF51905">
    <property type="entry name" value="FAD/NAD(P)-binding domain"/>
    <property type="match status" value="1"/>
</dbReference>
<keyword evidence="7" id="KW-1185">Reference proteome</keyword>
<comment type="caution">
    <text evidence="6">The sequence shown here is derived from an EMBL/GenBank/DDBJ whole genome shotgun (WGS) entry which is preliminary data.</text>
</comment>